<sequence>MEWGNEPVADRSRLCGLVTRVRLLEVLVGEVRQGHPDIVRGGYYAQPKKHLLRTQLGDSCPKVLR</sequence>
<dbReference type="Proteomes" id="UP001500888">
    <property type="component" value="Unassembled WGS sequence"/>
</dbReference>
<dbReference type="EMBL" id="BAAAZR010000053">
    <property type="protein sequence ID" value="GAA3843199.1"/>
    <property type="molecule type" value="Genomic_DNA"/>
</dbReference>
<name>A0ABP7JFW3_9ACTN</name>
<proteinExistence type="predicted"/>
<evidence type="ECO:0000313" key="2">
    <source>
        <dbReference type="Proteomes" id="UP001500888"/>
    </source>
</evidence>
<keyword evidence="2" id="KW-1185">Reference proteome</keyword>
<reference evidence="2" key="1">
    <citation type="journal article" date="2019" name="Int. J. Syst. Evol. Microbiol.">
        <title>The Global Catalogue of Microorganisms (GCM) 10K type strain sequencing project: providing services to taxonomists for standard genome sequencing and annotation.</title>
        <authorList>
            <consortium name="The Broad Institute Genomics Platform"/>
            <consortium name="The Broad Institute Genome Sequencing Center for Infectious Disease"/>
            <person name="Wu L."/>
            <person name="Ma J."/>
        </authorList>
    </citation>
    <scope>NUCLEOTIDE SEQUENCE [LARGE SCALE GENOMIC DNA]</scope>
    <source>
        <strain evidence="2">JCM 16908</strain>
    </source>
</reference>
<protein>
    <submittedName>
        <fullName evidence="1">Uncharacterized protein</fullName>
    </submittedName>
</protein>
<accession>A0ABP7JFW3</accession>
<comment type="caution">
    <text evidence="1">The sequence shown here is derived from an EMBL/GenBank/DDBJ whole genome shotgun (WGS) entry which is preliminary data.</text>
</comment>
<gene>
    <name evidence="1" type="ORF">GCM10022226_77710</name>
</gene>
<organism evidence="1 2">
    <name type="scientific">Sphaerisporangium flaviroseum</name>
    <dbReference type="NCBI Taxonomy" id="509199"/>
    <lineage>
        <taxon>Bacteria</taxon>
        <taxon>Bacillati</taxon>
        <taxon>Actinomycetota</taxon>
        <taxon>Actinomycetes</taxon>
        <taxon>Streptosporangiales</taxon>
        <taxon>Streptosporangiaceae</taxon>
        <taxon>Sphaerisporangium</taxon>
    </lineage>
</organism>
<evidence type="ECO:0000313" key="1">
    <source>
        <dbReference type="EMBL" id="GAA3843199.1"/>
    </source>
</evidence>